<evidence type="ECO:0000256" key="1">
    <source>
        <dbReference type="ARBA" id="ARBA00001946"/>
    </source>
</evidence>
<comment type="similarity">
    <text evidence="2">Belongs to the tubulin family.</text>
</comment>
<keyword evidence="5" id="KW-0342">GTP-binding</keyword>
<dbReference type="InterPro" id="IPR037103">
    <property type="entry name" value="Tubulin/FtsZ-like_C"/>
</dbReference>
<evidence type="ECO:0000256" key="3">
    <source>
        <dbReference type="ARBA" id="ARBA00022701"/>
    </source>
</evidence>
<sequence>MDAIRAGPYGALFGPDSLVHELSAASRRRHQTADARNIMTARDPRHGCYPTVAPIFRGKVSMREIDDQMLAIQSKNSAMFFEWIPNNVKLAACVIAPQSLKMSVTFMGNNTVIQDGFKRIGDQFTDSYNMKM</sequence>
<dbReference type="GO" id="GO:0005525">
    <property type="term" value="F:GTP binding"/>
    <property type="evidence" value="ECO:0007669"/>
    <property type="project" value="UniProtKB-KW"/>
</dbReference>
<evidence type="ECO:0000256" key="4">
    <source>
        <dbReference type="ARBA" id="ARBA00022741"/>
    </source>
</evidence>
<evidence type="ECO:0000259" key="6">
    <source>
        <dbReference type="SMART" id="SM00865"/>
    </source>
</evidence>
<dbReference type="AlphaFoldDB" id="A0A1V9XAG0"/>
<keyword evidence="4" id="KW-0547">Nucleotide-binding</keyword>
<feature type="domain" description="Tubulin/FtsZ 2-layer sandwich" evidence="6">
    <location>
        <begin position="7"/>
        <end position="122"/>
    </location>
</feature>
<comment type="cofactor">
    <cofactor evidence="1">
        <name>Mg(2+)</name>
        <dbReference type="ChEBI" id="CHEBI:18420"/>
    </cofactor>
</comment>
<dbReference type="GO" id="GO:0007017">
    <property type="term" value="P:microtubule-based process"/>
    <property type="evidence" value="ECO:0007669"/>
    <property type="project" value="InterPro"/>
</dbReference>
<proteinExistence type="inferred from homology"/>
<dbReference type="OrthoDB" id="6073114at2759"/>
<dbReference type="GO" id="GO:0003924">
    <property type="term" value="F:GTPase activity"/>
    <property type="evidence" value="ECO:0007669"/>
    <property type="project" value="InterPro"/>
</dbReference>
<dbReference type="Gene3D" id="3.30.1330.20">
    <property type="entry name" value="Tubulin/FtsZ, C-terminal domain"/>
    <property type="match status" value="1"/>
</dbReference>
<comment type="caution">
    <text evidence="7">The sequence shown here is derived from an EMBL/GenBank/DDBJ whole genome shotgun (WGS) entry which is preliminary data.</text>
</comment>
<dbReference type="PRINTS" id="PR01163">
    <property type="entry name" value="BETATUBULIN"/>
</dbReference>
<dbReference type="SMART" id="SM00865">
    <property type="entry name" value="Tubulin_C"/>
    <property type="match status" value="1"/>
</dbReference>
<reference evidence="7 8" key="1">
    <citation type="journal article" date="2017" name="Gigascience">
        <title>Draft genome of the honey bee ectoparasitic mite, Tropilaelaps mercedesae, is shaped by the parasitic life history.</title>
        <authorList>
            <person name="Dong X."/>
            <person name="Armstrong S.D."/>
            <person name="Xia D."/>
            <person name="Makepeace B.L."/>
            <person name="Darby A.C."/>
            <person name="Kadowaki T."/>
        </authorList>
    </citation>
    <scope>NUCLEOTIDE SEQUENCE [LARGE SCALE GENOMIC DNA]</scope>
    <source>
        <strain evidence="7">Wuxi-XJTLU</strain>
    </source>
</reference>
<dbReference type="InterPro" id="IPR018316">
    <property type="entry name" value="Tubulin/FtsZ_2-layer-sand-dom"/>
</dbReference>
<evidence type="ECO:0000256" key="2">
    <source>
        <dbReference type="ARBA" id="ARBA00009636"/>
    </source>
</evidence>
<dbReference type="Proteomes" id="UP000192247">
    <property type="component" value="Unassembled WGS sequence"/>
</dbReference>
<dbReference type="SUPFAM" id="SSF55307">
    <property type="entry name" value="Tubulin C-terminal domain-like"/>
    <property type="match status" value="1"/>
</dbReference>
<evidence type="ECO:0000313" key="7">
    <source>
        <dbReference type="EMBL" id="OQR70527.1"/>
    </source>
</evidence>
<evidence type="ECO:0000313" key="8">
    <source>
        <dbReference type="Proteomes" id="UP000192247"/>
    </source>
</evidence>
<dbReference type="Pfam" id="PF03953">
    <property type="entry name" value="Tubulin_C"/>
    <property type="match status" value="1"/>
</dbReference>
<dbReference type="STRING" id="418985.A0A1V9XAG0"/>
<dbReference type="InterPro" id="IPR008280">
    <property type="entry name" value="Tub_FtsZ_C"/>
</dbReference>
<dbReference type="InParanoid" id="A0A1V9XAG0"/>
<dbReference type="GO" id="GO:0005874">
    <property type="term" value="C:microtubule"/>
    <property type="evidence" value="ECO:0007669"/>
    <property type="project" value="UniProtKB-KW"/>
</dbReference>
<name>A0A1V9XAG0_9ACAR</name>
<organism evidence="7 8">
    <name type="scientific">Tropilaelaps mercedesae</name>
    <dbReference type="NCBI Taxonomy" id="418985"/>
    <lineage>
        <taxon>Eukaryota</taxon>
        <taxon>Metazoa</taxon>
        <taxon>Ecdysozoa</taxon>
        <taxon>Arthropoda</taxon>
        <taxon>Chelicerata</taxon>
        <taxon>Arachnida</taxon>
        <taxon>Acari</taxon>
        <taxon>Parasitiformes</taxon>
        <taxon>Mesostigmata</taxon>
        <taxon>Gamasina</taxon>
        <taxon>Dermanyssoidea</taxon>
        <taxon>Laelapidae</taxon>
        <taxon>Tropilaelaps</taxon>
    </lineage>
</organism>
<accession>A0A1V9XAG0</accession>
<evidence type="ECO:0000256" key="5">
    <source>
        <dbReference type="ARBA" id="ARBA00023134"/>
    </source>
</evidence>
<dbReference type="GO" id="GO:0005200">
    <property type="term" value="F:structural constituent of cytoskeleton"/>
    <property type="evidence" value="ECO:0007669"/>
    <property type="project" value="InterPro"/>
</dbReference>
<keyword evidence="3" id="KW-0493">Microtubule</keyword>
<protein>
    <submittedName>
        <fullName evidence="7">Tubulin beta-7 chain-like</fullName>
    </submittedName>
</protein>
<dbReference type="EMBL" id="MNPL01017264">
    <property type="protein sequence ID" value="OQR70527.1"/>
    <property type="molecule type" value="Genomic_DNA"/>
</dbReference>
<dbReference type="InterPro" id="IPR002453">
    <property type="entry name" value="Beta_tubulin"/>
</dbReference>
<gene>
    <name evidence="7" type="ORF">BIW11_11577</name>
</gene>
<keyword evidence="8" id="KW-1185">Reference proteome</keyword>
<dbReference type="PANTHER" id="PTHR36527">
    <property type="entry name" value="OS01G0282866 PROTEIN"/>
    <property type="match status" value="1"/>
</dbReference>
<dbReference type="PANTHER" id="PTHR36527:SF3">
    <property type="entry name" value="OS01G0282866 PROTEIN"/>
    <property type="match status" value="1"/>
</dbReference>